<dbReference type="InterPro" id="IPR036427">
    <property type="entry name" value="Bromodomain-like_sf"/>
</dbReference>
<dbReference type="GO" id="GO:0004402">
    <property type="term" value="F:histone acetyltransferase activity"/>
    <property type="evidence" value="ECO:0007669"/>
    <property type="project" value="InterPro"/>
</dbReference>
<gene>
    <name evidence="12" type="ORF">MNOR_LOCUS23885</name>
</gene>
<keyword evidence="8" id="KW-0175">Coiled coil</keyword>
<dbReference type="SUPFAM" id="SSF47370">
    <property type="entry name" value="Bromodomain"/>
    <property type="match status" value="2"/>
</dbReference>
<dbReference type="Proteomes" id="UP001497623">
    <property type="component" value="Unassembled WGS sequence"/>
</dbReference>
<organism evidence="12 13">
    <name type="scientific">Meganyctiphanes norvegica</name>
    <name type="common">Northern krill</name>
    <name type="synonym">Thysanopoda norvegica</name>
    <dbReference type="NCBI Taxonomy" id="48144"/>
    <lineage>
        <taxon>Eukaryota</taxon>
        <taxon>Metazoa</taxon>
        <taxon>Ecdysozoa</taxon>
        <taxon>Arthropoda</taxon>
        <taxon>Crustacea</taxon>
        <taxon>Multicrustacea</taxon>
        <taxon>Malacostraca</taxon>
        <taxon>Eumalacostraca</taxon>
        <taxon>Eucarida</taxon>
        <taxon>Euphausiacea</taxon>
        <taxon>Euphausiidae</taxon>
        <taxon>Meganyctiphanes</taxon>
    </lineage>
</organism>
<keyword evidence="5" id="KW-0804">Transcription</keyword>
<keyword evidence="10" id="KW-0472">Membrane</keyword>
<dbReference type="InterPro" id="IPR022591">
    <property type="entry name" value="TAF1_HAT_dom"/>
</dbReference>
<evidence type="ECO:0000256" key="9">
    <source>
        <dbReference type="SAM" id="MobiDB-lite"/>
    </source>
</evidence>
<dbReference type="InterPro" id="IPR001487">
    <property type="entry name" value="Bromodomain"/>
</dbReference>
<keyword evidence="3" id="KW-0805">Transcription regulation</keyword>
<keyword evidence="10" id="KW-1133">Transmembrane helix</keyword>
<dbReference type="EMBL" id="CAXKWB010021479">
    <property type="protein sequence ID" value="CAL4123197.1"/>
    <property type="molecule type" value="Genomic_DNA"/>
</dbReference>
<dbReference type="GO" id="GO:0005669">
    <property type="term" value="C:transcription factor TFIID complex"/>
    <property type="evidence" value="ECO:0007669"/>
    <property type="project" value="InterPro"/>
</dbReference>
<keyword evidence="10" id="KW-0812">Transmembrane</keyword>
<evidence type="ECO:0000313" key="12">
    <source>
        <dbReference type="EMBL" id="CAL4123197.1"/>
    </source>
</evidence>
<dbReference type="InterPro" id="IPR041670">
    <property type="entry name" value="Znf-CCHC_6"/>
</dbReference>
<dbReference type="Gene3D" id="1.20.920.10">
    <property type="entry name" value="Bromodomain-like"/>
    <property type="match status" value="2"/>
</dbReference>
<dbReference type="Pfam" id="PF15288">
    <property type="entry name" value="zf-CCHC_6"/>
    <property type="match status" value="1"/>
</dbReference>
<dbReference type="GO" id="GO:0016251">
    <property type="term" value="F:RNA polymerase II general transcription initiation factor activity"/>
    <property type="evidence" value="ECO:0007669"/>
    <property type="project" value="InterPro"/>
</dbReference>
<keyword evidence="4 7" id="KW-0103">Bromodomain</keyword>
<sequence>MRQFCSKFICGLQTAIRTWVKNTHQQVRSSSTEQSATYRSSIMITSASSAVVLASLPPVYYQQHKCYRIPILGSHDSSLVLVLILTKITISVDSAICTSGHNELNPIGNIKNDFIFNILHAIIYFFNSVSERPVGFSLVSLKKTFQVHDVATRYKLKPHIYYSISILGIWFFLVDFNLFYNAENGNFLNGHHYPVFVSIPTPTRRTSGNGFPKAQGQLNHADLTKKSHDVVMTWHTNRALIEFVRVNSHSEMIHQINETSVGEGFSYIRIPIKQPQNKEEQDQQPKRTLTGTEADLRRLSHNNAINILKQYGIPEKETKKLTRWEAVDVVRTLSTEMANAGEEGTNKFSRNNRFSITEHQQEIYLKECQRIFDLQNRVLASEEVLSTDEGSSGEENHDSDIEENRKYIGNILVKNKKSHISMGKEELPHKELVKLKGEDDKDKDLKKQTKIESDENEKFGFGTPGRVLRITRTFKTPDGKEYTRTELVRKTAFIDAYVKIRLSKDENFINSFTNQLDEIQIKDMRRLRRQIQERQRRVKRNQERIQNGIITPPKPKKPKLKPDLKLTCGACGQIGHMRTNKACPLYVWVSPIVLESKNMAMTEEQENMEKLTLEESEDLVIVDGTKIKFSSKVIRYAEELKRQPLVLKVPKGQIKVAKRRRAGTVDHCDYLKKKERSVNRRRFDPVVTLSTIFEDTLNDMREMIDVQHFLFPVNQKILPDYYNIIHNPMDLSTIRENLRIKKYQSREDFLSEISQIVENSKIYNGLKSILTGTSQKMLDFCINQFNDKEENLMRLEKAINPLLDDDQVAFSYILNKIMNERLLTMSESWPFLKPVPRKKFKDYYNIIQHPMELATISKKVEKHKYHSRAYFMADLELIEANSIEYNGKESLFTQKAQTLIQVAKESLQEWESDLVVLETQLAFAQERALDQADTESLSISLGSDDNANNSFADTGSEKGDKSQKPPSYTPMDLMADEVLEHRNVVDSEETEVIAAKRQRLELHKDGVEALKHQDVDEEIIYETD</sequence>
<comment type="subcellular location">
    <subcellularLocation>
        <location evidence="1">Nucleus</location>
    </subcellularLocation>
</comment>
<accession>A0AAV2RDD1</accession>
<evidence type="ECO:0000256" key="7">
    <source>
        <dbReference type="PROSITE-ProRule" id="PRU00035"/>
    </source>
</evidence>
<feature type="region of interest" description="Disordered" evidence="9">
    <location>
        <begin position="939"/>
        <end position="970"/>
    </location>
</feature>
<dbReference type="PROSITE" id="PS50014">
    <property type="entry name" value="BROMODOMAIN_2"/>
    <property type="match status" value="2"/>
</dbReference>
<dbReference type="PRINTS" id="PR00503">
    <property type="entry name" value="BROMODOMAIN"/>
</dbReference>
<dbReference type="Pfam" id="PF00439">
    <property type="entry name" value="Bromodomain"/>
    <property type="match status" value="2"/>
</dbReference>
<keyword evidence="6" id="KW-0539">Nucleus</keyword>
<evidence type="ECO:0000313" key="13">
    <source>
        <dbReference type="Proteomes" id="UP001497623"/>
    </source>
</evidence>
<dbReference type="AlphaFoldDB" id="A0AAV2RDD1"/>
<feature type="domain" description="Bromo" evidence="11">
    <location>
        <begin position="823"/>
        <end position="893"/>
    </location>
</feature>
<protein>
    <recommendedName>
        <fullName evidence="11">Bromo domain-containing protein</fullName>
    </recommendedName>
</protein>
<dbReference type="PANTHER" id="PTHR13900:SF0">
    <property type="entry name" value="TRANSCRIPTION INITIATION FACTOR TFIID SUBUNIT 1"/>
    <property type="match status" value="1"/>
</dbReference>
<proteinExistence type="inferred from homology"/>
<evidence type="ECO:0000256" key="8">
    <source>
        <dbReference type="SAM" id="Coils"/>
    </source>
</evidence>
<evidence type="ECO:0000256" key="1">
    <source>
        <dbReference type="ARBA" id="ARBA00004123"/>
    </source>
</evidence>
<dbReference type="SMART" id="SM00297">
    <property type="entry name" value="BROMO"/>
    <property type="match status" value="2"/>
</dbReference>
<dbReference type="GO" id="GO:0051123">
    <property type="term" value="P:RNA polymerase II preinitiation complex assembly"/>
    <property type="evidence" value="ECO:0007669"/>
    <property type="project" value="TreeGrafter"/>
</dbReference>
<dbReference type="PROSITE" id="PS00633">
    <property type="entry name" value="BROMODOMAIN_1"/>
    <property type="match status" value="2"/>
</dbReference>
<feature type="compositionally biased region" description="Polar residues" evidence="9">
    <location>
        <begin position="939"/>
        <end position="953"/>
    </location>
</feature>
<evidence type="ECO:0000259" key="11">
    <source>
        <dbReference type="PROSITE" id="PS50014"/>
    </source>
</evidence>
<name>A0AAV2RDD1_MEGNR</name>
<evidence type="ECO:0000256" key="2">
    <source>
        <dbReference type="ARBA" id="ARBA00009064"/>
    </source>
</evidence>
<reference evidence="12 13" key="1">
    <citation type="submission" date="2024-05" db="EMBL/GenBank/DDBJ databases">
        <authorList>
            <person name="Wallberg A."/>
        </authorList>
    </citation>
    <scope>NUCLEOTIDE SEQUENCE [LARGE SCALE GENOMIC DNA]</scope>
</reference>
<feature type="transmembrane region" description="Helical" evidence="10">
    <location>
        <begin position="160"/>
        <end position="180"/>
    </location>
</feature>
<dbReference type="InterPro" id="IPR040240">
    <property type="entry name" value="TAF1"/>
</dbReference>
<dbReference type="GO" id="GO:0017025">
    <property type="term" value="F:TBP-class protein binding"/>
    <property type="evidence" value="ECO:0007669"/>
    <property type="project" value="InterPro"/>
</dbReference>
<evidence type="ECO:0000256" key="10">
    <source>
        <dbReference type="SAM" id="Phobius"/>
    </source>
</evidence>
<keyword evidence="13" id="KW-1185">Reference proteome</keyword>
<comment type="similarity">
    <text evidence="2">Belongs to the TAF1 family.</text>
</comment>
<dbReference type="PANTHER" id="PTHR13900">
    <property type="entry name" value="TRANSCRIPTION INITIATION FACTOR TFIID"/>
    <property type="match status" value="1"/>
</dbReference>
<evidence type="ECO:0000256" key="3">
    <source>
        <dbReference type="ARBA" id="ARBA00023015"/>
    </source>
</evidence>
<evidence type="ECO:0000256" key="6">
    <source>
        <dbReference type="ARBA" id="ARBA00023242"/>
    </source>
</evidence>
<comment type="caution">
    <text evidence="12">The sequence shown here is derived from an EMBL/GenBank/DDBJ whole genome shotgun (WGS) entry which is preliminary data.</text>
</comment>
<feature type="coiled-coil region" evidence="8">
    <location>
        <begin position="900"/>
        <end position="927"/>
    </location>
</feature>
<evidence type="ECO:0000256" key="5">
    <source>
        <dbReference type="ARBA" id="ARBA00023163"/>
    </source>
</evidence>
<feature type="non-terminal residue" evidence="12">
    <location>
        <position position="1024"/>
    </location>
</feature>
<feature type="domain" description="Bromo" evidence="11">
    <location>
        <begin position="701"/>
        <end position="771"/>
    </location>
</feature>
<dbReference type="InterPro" id="IPR018359">
    <property type="entry name" value="Bromodomain_CS"/>
</dbReference>
<dbReference type="Pfam" id="PF12157">
    <property type="entry name" value="DUF3591"/>
    <property type="match status" value="1"/>
</dbReference>
<evidence type="ECO:0000256" key="4">
    <source>
        <dbReference type="ARBA" id="ARBA00023117"/>
    </source>
</evidence>